<dbReference type="FunCoup" id="G0V835">
    <property type="interactions" value="112"/>
</dbReference>
<dbReference type="OrthoDB" id="10261749at2759"/>
<evidence type="ECO:0000256" key="2">
    <source>
        <dbReference type="SAM" id="MobiDB-lite"/>
    </source>
</evidence>
<reference key="2">
    <citation type="submission" date="2011-08" db="EMBL/GenBank/DDBJ databases">
        <title>Genome sequence of Naumovozyma castellii.</title>
        <authorList>
            <person name="Gordon J.L."/>
            <person name="Armisen D."/>
            <person name="Proux-Wera E."/>
            <person name="OhEigeartaigh S.S."/>
            <person name="Byrne K.P."/>
            <person name="Wolfe K.H."/>
        </authorList>
    </citation>
    <scope>NUCLEOTIDE SEQUENCE</scope>
    <source>
        <strain>Type strain:CBS 4309</strain>
    </source>
</reference>
<protein>
    <submittedName>
        <fullName evidence="3">Uncharacterized protein</fullName>
    </submittedName>
</protein>
<dbReference type="InterPro" id="IPR052765">
    <property type="entry name" value="PGM-Related"/>
</dbReference>
<dbReference type="KEGG" id="ncs:NCAS_0A10750"/>
<dbReference type="SUPFAM" id="SSF53254">
    <property type="entry name" value="Phosphoglycerate mutase-like"/>
    <property type="match status" value="1"/>
</dbReference>
<dbReference type="Gene3D" id="3.40.50.1240">
    <property type="entry name" value="Phosphoglycerate mutase-like"/>
    <property type="match status" value="1"/>
</dbReference>
<dbReference type="InterPro" id="IPR001345">
    <property type="entry name" value="PG/BPGM_mutase_AS"/>
</dbReference>
<dbReference type="SMART" id="SM00855">
    <property type="entry name" value="PGAM"/>
    <property type="match status" value="1"/>
</dbReference>
<evidence type="ECO:0000313" key="4">
    <source>
        <dbReference type="Proteomes" id="UP000001640"/>
    </source>
</evidence>
<reference evidence="3 4" key="1">
    <citation type="journal article" date="2011" name="Proc. Natl. Acad. Sci. U.S.A.">
        <title>Evolutionary erosion of yeast sex chromosomes by mating-type switching accidents.</title>
        <authorList>
            <person name="Gordon J.L."/>
            <person name="Armisen D."/>
            <person name="Proux-Wera E."/>
            <person name="Oheigeartaigh S.S."/>
            <person name="Byrne K.P."/>
            <person name="Wolfe K.H."/>
        </authorList>
    </citation>
    <scope>NUCLEOTIDE SEQUENCE [LARGE SCALE GENOMIC DNA]</scope>
    <source>
        <strain evidence="4">ATCC 76901 / BCRC 22586 / CBS 4309 / NBRC 1992 / NRRL Y-12630</strain>
    </source>
</reference>
<evidence type="ECO:0000313" key="3">
    <source>
        <dbReference type="EMBL" id="CCC67633.1"/>
    </source>
</evidence>
<dbReference type="CDD" id="cd07067">
    <property type="entry name" value="HP_PGM_like"/>
    <property type="match status" value="1"/>
</dbReference>
<organism evidence="3 4">
    <name type="scientific">Naumovozyma castellii</name>
    <name type="common">Yeast</name>
    <name type="synonym">Saccharomyces castellii</name>
    <dbReference type="NCBI Taxonomy" id="27288"/>
    <lineage>
        <taxon>Eukaryota</taxon>
        <taxon>Fungi</taxon>
        <taxon>Dikarya</taxon>
        <taxon>Ascomycota</taxon>
        <taxon>Saccharomycotina</taxon>
        <taxon>Saccharomycetes</taxon>
        <taxon>Saccharomycetales</taxon>
        <taxon>Saccharomycetaceae</taxon>
        <taxon>Naumovozyma</taxon>
    </lineage>
</organism>
<dbReference type="AlphaFoldDB" id="G0V835"/>
<dbReference type="InterPro" id="IPR029033">
    <property type="entry name" value="His_PPase_superfam"/>
</dbReference>
<dbReference type="Proteomes" id="UP000001640">
    <property type="component" value="Chromosome 1"/>
</dbReference>
<proteinExistence type="predicted"/>
<feature type="binding site" evidence="1">
    <location>
        <begin position="30"/>
        <end position="37"/>
    </location>
    <ligand>
        <name>substrate</name>
    </ligand>
</feature>
<dbReference type="GO" id="GO:0032366">
    <property type="term" value="P:intracellular sterol transport"/>
    <property type="evidence" value="ECO:0007669"/>
    <property type="project" value="EnsemblFungi"/>
</dbReference>
<gene>
    <name evidence="3" type="primary">NCAS0A10750</name>
    <name evidence="3" type="ordered locus">NCAS_0A10750</name>
</gene>
<accession>G0V835</accession>
<evidence type="ECO:0000256" key="1">
    <source>
        <dbReference type="PIRSR" id="PIRSR613078-2"/>
    </source>
</evidence>
<dbReference type="GO" id="GO:0003993">
    <property type="term" value="F:acid phosphatase activity"/>
    <property type="evidence" value="ECO:0007669"/>
    <property type="project" value="EnsemblFungi"/>
</dbReference>
<dbReference type="OMA" id="MRLFCMR"/>
<dbReference type="GeneID" id="96901112"/>
<dbReference type="InterPro" id="IPR013078">
    <property type="entry name" value="His_Pase_superF_clade-1"/>
</dbReference>
<dbReference type="HOGENOM" id="CLU_033323_3_3_1"/>
<name>G0V835_NAUCA</name>
<dbReference type="Pfam" id="PF00300">
    <property type="entry name" value="His_Phos_1"/>
    <property type="match status" value="2"/>
</dbReference>
<dbReference type="PANTHER" id="PTHR46192">
    <property type="entry name" value="BROAD-RANGE ACID PHOSPHATASE DET1"/>
    <property type="match status" value="1"/>
</dbReference>
<feature type="region of interest" description="Disordered" evidence="2">
    <location>
        <begin position="1"/>
        <end position="22"/>
    </location>
</feature>
<dbReference type="RefSeq" id="XP_003674014.1">
    <property type="nucleotide sequence ID" value="XM_003673966.1"/>
</dbReference>
<dbReference type="PROSITE" id="PS00175">
    <property type="entry name" value="PG_MUTASE"/>
    <property type="match status" value="1"/>
</dbReference>
<dbReference type="STRING" id="1064592.G0V835"/>
<sequence length="324" mass="37959">MCTLSQDISSPGPGQLPERGHKPRLIILIRHGESESNKDKKINEVVPNHLIPLTDNGWEQARNAGVELLKVLNTDNDDLVEELEKKYGGKSAEQCKLLPLKHYKPLKKTLDKNIVFYTSPYRRTRETLKGILDVFDEYNHLNSGVRVCDDHAYKPCGKQKLAFWPCVPSGQYENNSKTHDFETKETKEYLQYRVRDEPRIREQDFGNFQEVSSMQDVMSKRATYGHFFFRFPEGESAADVYDRVASFQETLFRHFEERYTRKARDVIVLVTHGIYSRVFLMKWFRWTYEEFESFTNVPNGSMMVMELDESVDGYVLRTVLPKWC</sequence>
<dbReference type="eggNOG" id="ENOG502QQ8J">
    <property type="taxonomic scope" value="Eukaryota"/>
</dbReference>
<dbReference type="InParanoid" id="G0V835"/>
<dbReference type="EMBL" id="HE576752">
    <property type="protein sequence ID" value="CCC67633.1"/>
    <property type="molecule type" value="Genomic_DNA"/>
</dbReference>
<keyword evidence="4" id="KW-1185">Reference proteome</keyword>